<dbReference type="Proteomes" id="UP000214365">
    <property type="component" value="Unassembled WGS sequence"/>
</dbReference>
<dbReference type="OrthoDB" id="39175at2759"/>
<sequence length="633" mass="71886">MSDSTALLLPRISRSCDQCKARKVRCIPLSLTSRVKKRHQKCHYSHTKRKLKVKDPENTSPTFTHSPTDPADASPPSELPQKLYIDHILETRHAHGIEGWREESSVFKLSICEQAGESFIASASLAFFSESRIRSLTERVGHPRLRELIETIGSVINLKMNRKNNEQQAIPQRPPITFKSPEVPEKVSPEAAKASITAYFTHLHPIYPFLDRSEFEQKAFSYDLPHHLSSNAAFSALYHTVLALGFQYTEGGSFEAGKGKTWKLYQVALGLLSDILLPRESLVNLQELCDEDIGCPIPEIPEAIDGSVDWFLLSARFARLTSRAYQLLFTVSATSKTPRQFFDAIDSVHHDLEIWRLSIPKDQRPGEPFIPENYRSSWTITISLRSHLFYYAVVVSLCRLCLHIGAGSESPRVEHAKRRLMYTARQIIEITHYIEIQPHTPIWQVQISLSCMPTSSIRLLIPPRILGVMPLSALFILFDFVVHNPFHPETSTNLNSLDIAGVYFNRLEYATKGSLPCSLVAEFTFIARQFVREVQLNSSTRETSTKQKPYPGLMKPIEQVTGDPQSMAYMPSRMQAVVLPVQEQQEQSLDGSFQYVDQLFYPTDDLQPFMTGDFTAGFDMNNLFDSFLPNFQI</sequence>
<evidence type="ECO:0000313" key="9">
    <source>
        <dbReference type="Proteomes" id="UP000214365"/>
    </source>
</evidence>
<dbReference type="STRING" id="1441469.A0A225B206"/>
<comment type="subcellular location">
    <subcellularLocation>
        <location evidence="1">Nucleus</location>
    </subcellularLocation>
</comment>
<evidence type="ECO:0000313" key="8">
    <source>
        <dbReference type="EMBL" id="OKL61256.1"/>
    </source>
</evidence>
<dbReference type="PANTHER" id="PTHR46910:SF3">
    <property type="entry name" value="HALOTOLERANCE PROTEIN 9-RELATED"/>
    <property type="match status" value="1"/>
</dbReference>
<dbReference type="GO" id="GO:0003677">
    <property type="term" value="F:DNA binding"/>
    <property type="evidence" value="ECO:0007669"/>
    <property type="project" value="UniProtKB-KW"/>
</dbReference>
<evidence type="ECO:0000256" key="3">
    <source>
        <dbReference type="ARBA" id="ARBA00023015"/>
    </source>
</evidence>
<keyword evidence="6" id="KW-0539">Nucleus</keyword>
<dbReference type="AlphaFoldDB" id="A0A225B206"/>
<dbReference type="InterPro" id="IPR001138">
    <property type="entry name" value="Zn2Cys6_DnaBD"/>
</dbReference>
<dbReference type="CDD" id="cd00067">
    <property type="entry name" value="GAL4"/>
    <property type="match status" value="1"/>
</dbReference>
<keyword evidence="2" id="KW-0479">Metal-binding</keyword>
<proteinExistence type="predicted"/>
<evidence type="ECO:0000256" key="5">
    <source>
        <dbReference type="ARBA" id="ARBA00023163"/>
    </source>
</evidence>
<dbReference type="RefSeq" id="XP_020121377.1">
    <property type="nucleotide sequence ID" value="XM_020265691.1"/>
</dbReference>
<feature type="compositionally biased region" description="Low complexity" evidence="7">
    <location>
        <begin position="66"/>
        <end position="76"/>
    </location>
</feature>
<evidence type="ECO:0000256" key="6">
    <source>
        <dbReference type="ARBA" id="ARBA00023242"/>
    </source>
</evidence>
<name>A0A225B206_TALAT</name>
<accession>A0A225B206</accession>
<gene>
    <name evidence="8" type="ORF">UA08_03395</name>
</gene>
<dbReference type="EMBL" id="LFMY01000004">
    <property type="protein sequence ID" value="OKL61256.1"/>
    <property type="molecule type" value="Genomic_DNA"/>
</dbReference>
<keyword evidence="9" id="KW-1185">Reference proteome</keyword>
<dbReference type="PANTHER" id="PTHR46910">
    <property type="entry name" value="TRANSCRIPTION FACTOR PDR1"/>
    <property type="match status" value="1"/>
</dbReference>
<evidence type="ECO:0000256" key="1">
    <source>
        <dbReference type="ARBA" id="ARBA00004123"/>
    </source>
</evidence>
<keyword evidence="3" id="KW-0805">Transcription regulation</keyword>
<reference evidence="8 9" key="1">
    <citation type="submission" date="2015-06" db="EMBL/GenBank/DDBJ databases">
        <title>Talaromyces atroroseus IBT 11181 draft genome.</title>
        <authorList>
            <person name="Rasmussen K.B."/>
            <person name="Rasmussen S."/>
            <person name="Petersen B."/>
            <person name="Sicheritz-Ponten T."/>
            <person name="Mortensen U.H."/>
            <person name="Thrane U."/>
        </authorList>
    </citation>
    <scope>NUCLEOTIDE SEQUENCE [LARGE SCALE GENOMIC DNA]</scope>
    <source>
        <strain evidence="8 9">IBT 11181</strain>
    </source>
</reference>
<evidence type="ECO:0000256" key="2">
    <source>
        <dbReference type="ARBA" id="ARBA00022723"/>
    </source>
</evidence>
<evidence type="ECO:0000256" key="7">
    <source>
        <dbReference type="SAM" id="MobiDB-lite"/>
    </source>
</evidence>
<evidence type="ECO:0000256" key="4">
    <source>
        <dbReference type="ARBA" id="ARBA00023125"/>
    </source>
</evidence>
<dbReference type="GO" id="GO:0005634">
    <property type="term" value="C:nucleus"/>
    <property type="evidence" value="ECO:0007669"/>
    <property type="project" value="UniProtKB-SubCell"/>
</dbReference>
<protein>
    <recommendedName>
        <fullName evidence="10">Transcription factor domain-containing protein</fullName>
    </recommendedName>
</protein>
<dbReference type="GeneID" id="31003150"/>
<comment type="caution">
    <text evidence="8">The sequence shown here is derived from an EMBL/GenBank/DDBJ whole genome shotgun (WGS) entry which is preliminary data.</text>
</comment>
<dbReference type="CDD" id="cd12148">
    <property type="entry name" value="fungal_TF_MHR"/>
    <property type="match status" value="1"/>
</dbReference>
<evidence type="ECO:0008006" key="10">
    <source>
        <dbReference type="Google" id="ProtNLM"/>
    </source>
</evidence>
<keyword evidence="5" id="KW-0804">Transcription</keyword>
<dbReference type="GO" id="GO:0000981">
    <property type="term" value="F:DNA-binding transcription factor activity, RNA polymerase II-specific"/>
    <property type="evidence" value="ECO:0007669"/>
    <property type="project" value="InterPro"/>
</dbReference>
<dbReference type="GO" id="GO:0008270">
    <property type="term" value="F:zinc ion binding"/>
    <property type="evidence" value="ECO:0007669"/>
    <property type="project" value="InterPro"/>
</dbReference>
<feature type="compositionally biased region" description="Basic residues" evidence="7">
    <location>
        <begin position="40"/>
        <end position="52"/>
    </location>
</feature>
<organism evidence="8 9">
    <name type="scientific">Talaromyces atroroseus</name>
    <dbReference type="NCBI Taxonomy" id="1441469"/>
    <lineage>
        <taxon>Eukaryota</taxon>
        <taxon>Fungi</taxon>
        <taxon>Dikarya</taxon>
        <taxon>Ascomycota</taxon>
        <taxon>Pezizomycotina</taxon>
        <taxon>Eurotiomycetes</taxon>
        <taxon>Eurotiomycetidae</taxon>
        <taxon>Eurotiales</taxon>
        <taxon>Trichocomaceae</taxon>
        <taxon>Talaromyces</taxon>
        <taxon>Talaromyces sect. Trachyspermi</taxon>
    </lineage>
</organism>
<feature type="region of interest" description="Disordered" evidence="7">
    <location>
        <begin position="40"/>
        <end position="77"/>
    </location>
</feature>
<dbReference type="InterPro" id="IPR050987">
    <property type="entry name" value="AtrR-like"/>
</dbReference>
<keyword evidence="4" id="KW-0238">DNA-binding</keyword>